<feature type="transmembrane region" description="Helical" evidence="1">
    <location>
        <begin position="89"/>
        <end position="112"/>
    </location>
</feature>
<dbReference type="EMBL" id="JAUSUZ010000001">
    <property type="protein sequence ID" value="MDQ0370253.1"/>
    <property type="molecule type" value="Genomic_DNA"/>
</dbReference>
<feature type="transmembrane region" description="Helical" evidence="1">
    <location>
        <begin position="142"/>
        <end position="163"/>
    </location>
</feature>
<protein>
    <recommendedName>
        <fullName evidence="4">Peptidase M50</fullName>
    </recommendedName>
</protein>
<dbReference type="RefSeq" id="WP_307246070.1">
    <property type="nucleotide sequence ID" value="NZ_JAUSUZ010000001.1"/>
</dbReference>
<keyword evidence="3" id="KW-1185">Reference proteome</keyword>
<proteinExistence type="predicted"/>
<evidence type="ECO:0000313" key="3">
    <source>
        <dbReference type="Proteomes" id="UP001240236"/>
    </source>
</evidence>
<keyword evidence="1" id="KW-0472">Membrane</keyword>
<gene>
    <name evidence="2" type="ORF">J2S42_006922</name>
</gene>
<evidence type="ECO:0000313" key="2">
    <source>
        <dbReference type="EMBL" id="MDQ0370253.1"/>
    </source>
</evidence>
<evidence type="ECO:0000256" key="1">
    <source>
        <dbReference type="SAM" id="Phobius"/>
    </source>
</evidence>
<name>A0AAE3W5I6_9ACTN</name>
<keyword evidence="1" id="KW-0812">Transmembrane</keyword>
<dbReference type="AlphaFoldDB" id="A0AAE3W5I6"/>
<reference evidence="2 3" key="1">
    <citation type="submission" date="2023-07" db="EMBL/GenBank/DDBJ databases">
        <title>Sequencing the genomes of 1000 actinobacteria strains.</title>
        <authorList>
            <person name="Klenk H.-P."/>
        </authorList>
    </citation>
    <scope>NUCLEOTIDE SEQUENCE [LARGE SCALE GENOMIC DNA]</scope>
    <source>
        <strain evidence="2 3">DSM 44709</strain>
    </source>
</reference>
<dbReference type="Proteomes" id="UP001240236">
    <property type="component" value="Unassembled WGS sequence"/>
</dbReference>
<sequence>MLFALATPVAFIGFALSFLLAVVVRATAIRLAIRATGLEQRRTRIAFQPRHDFDVFGVVACLIGGMGWGKGLEVDDLPSYRGRGRKAIVYAAGPVSVFVLSQLVLLGFALGFPDYRALMSAVGPLNVKLGLPMSLGTDPAGIGAEITAAIGIGLFTFALFDLIPLPPLDGWGLLWCSLKRPGTSAQSARLWLVDKNIGVVLLFLLQIFPFGGLAWVLLNPIGTPLLGIWAW</sequence>
<feature type="transmembrane region" description="Helical" evidence="1">
    <location>
        <begin position="12"/>
        <end position="33"/>
    </location>
</feature>
<organism evidence="2 3">
    <name type="scientific">Catenuloplanes indicus</name>
    <dbReference type="NCBI Taxonomy" id="137267"/>
    <lineage>
        <taxon>Bacteria</taxon>
        <taxon>Bacillati</taxon>
        <taxon>Actinomycetota</taxon>
        <taxon>Actinomycetes</taxon>
        <taxon>Micromonosporales</taxon>
        <taxon>Micromonosporaceae</taxon>
        <taxon>Catenuloplanes</taxon>
    </lineage>
</organism>
<comment type="caution">
    <text evidence="2">The sequence shown here is derived from an EMBL/GenBank/DDBJ whole genome shotgun (WGS) entry which is preliminary data.</text>
</comment>
<evidence type="ECO:0008006" key="4">
    <source>
        <dbReference type="Google" id="ProtNLM"/>
    </source>
</evidence>
<keyword evidence="1" id="KW-1133">Transmembrane helix</keyword>
<accession>A0AAE3W5I6</accession>
<feature type="transmembrane region" description="Helical" evidence="1">
    <location>
        <begin position="197"/>
        <end position="218"/>
    </location>
</feature>